<comment type="caution">
    <text evidence="1">The sequence shown here is derived from an EMBL/GenBank/DDBJ whole genome shotgun (WGS) entry which is preliminary data.</text>
</comment>
<dbReference type="OrthoDB" id="2393824at2759"/>
<evidence type="ECO:0000313" key="1">
    <source>
        <dbReference type="EMBL" id="CAG8610529.1"/>
    </source>
</evidence>
<organism evidence="1 2">
    <name type="scientific">Dentiscutata erythropus</name>
    <dbReference type="NCBI Taxonomy" id="1348616"/>
    <lineage>
        <taxon>Eukaryota</taxon>
        <taxon>Fungi</taxon>
        <taxon>Fungi incertae sedis</taxon>
        <taxon>Mucoromycota</taxon>
        <taxon>Glomeromycotina</taxon>
        <taxon>Glomeromycetes</taxon>
        <taxon>Diversisporales</taxon>
        <taxon>Gigasporaceae</taxon>
        <taxon>Dentiscutata</taxon>
    </lineage>
</organism>
<reference evidence="1" key="1">
    <citation type="submission" date="2021-06" db="EMBL/GenBank/DDBJ databases">
        <authorList>
            <person name="Kallberg Y."/>
            <person name="Tangrot J."/>
            <person name="Rosling A."/>
        </authorList>
    </citation>
    <scope>NUCLEOTIDE SEQUENCE</scope>
    <source>
        <strain evidence="1">MA453B</strain>
    </source>
</reference>
<accession>A0A9N9CQR5</accession>
<protein>
    <submittedName>
        <fullName evidence="1">16922_t:CDS:1</fullName>
    </submittedName>
</protein>
<dbReference type="EMBL" id="CAJVPY010004115">
    <property type="protein sequence ID" value="CAG8610529.1"/>
    <property type="molecule type" value="Genomic_DNA"/>
</dbReference>
<gene>
    <name evidence="1" type="ORF">DERYTH_LOCUS8113</name>
</gene>
<sequence>MSKVKNASSCGTLWQMHLPEEFMQIFNGQIDIRKIPIFAKLAKNEDLPPFCIGSPRIAKSSRDNVANATTGYTLNKFFNEPSELRPAFYFPDDHCGPDIIFFVEFENNVIDKNGKFFQESTRPIINKIINRCNKFGSIGILVAYTADICQESFVTNNHLHNLRNRLSQQQLIGIIDHENAFQEDHLRFLDTLKNTIKRKK</sequence>
<dbReference type="Proteomes" id="UP000789405">
    <property type="component" value="Unassembled WGS sequence"/>
</dbReference>
<name>A0A9N9CQR5_9GLOM</name>
<proteinExistence type="predicted"/>
<keyword evidence="2" id="KW-1185">Reference proteome</keyword>
<dbReference type="AlphaFoldDB" id="A0A9N9CQR5"/>
<evidence type="ECO:0000313" key="2">
    <source>
        <dbReference type="Proteomes" id="UP000789405"/>
    </source>
</evidence>